<dbReference type="GO" id="GO:0005829">
    <property type="term" value="C:cytosol"/>
    <property type="evidence" value="ECO:0007669"/>
    <property type="project" value="TreeGrafter"/>
</dbReference>
<evidence type="ECO:0000256" key="9">
    <source>
        <dbReference type="RuleBase" id="RU363093"/>
    </source>
</evidence>
<dbReference type="Pfam" id="PF03070">
    <property type="entry name" value="TENA_THI-4"/>
    <property type="match status" value="1"/>
</dbReference>
<evidence type="ECO:0000256" key="2">
    <source>
        <dbReference type="ARBA" id="ARBA00004948"/>
    </source>
</evidence>
<dbReference type="InterPro" id="IPR050967">
    <property type="entry name" value="Thiamine_Salvage_TenA"/>
</dbReference>
<dbReference type="PANTHER" id="PTHR43198:SF2">
    <property type="entry name" value="SI:CH1073-67J19.1-RELATED"/>
    <property type="match status" value="1"/>
</dbReference>
<accession>A0A2J9PM72</accession>
<comment type="subunit">
    <text evidence="4">Homotetramer.</text>
</comment>
<dbReference type="Proteomes" id="UP000192813">
    <property type="component" value="Unassembled WGS sequence"/>
</dbReference>
<comment type="function">
    <text evidence="9">Catalyzes an amino-pyrimidine hydrolysis reaction at the C5' of the pyrimidine moiety of thiamine compounds, a reaction that is part of a thiamine salvage pathway.</text>
</comment>
<evidence type="ECO:0000256" key="4">
    <source>
        <dbReference type="ARBA" id="ARBA00011881"/>
    </source>
</evidence>
<comment type="caution">
    <text evidence="11">The sequence shown here is derived from an EMBL/GenBank/DDBJ whole genome shotgun (WGS) entry which is preliminary data.</text>
</comment>
<keyword evidence="7 9" id="KW-0784">Thiamine biosynthesis</keyword>
<dbReference type="InterPro" id="IPR027574">
    <property type="entry name" value="Thiaminase_II"/>
</dbReference>
<organism evidence="11 12">
    <name type="scientific">Aerococcus viridans</name>
    <dbReference type="NCBI Taxonomy" id="1377"/>
    <lineage>
        <taxon>Bacteria</taxon>
        <taxon>Bacillati</taxon>
        <taxon>Bacillota</taxon>
        <taxon>Bacilli</taxon>
        <taxon>Lactobacillales</taxon>
        <taxon>Aerococcaceae</taxon>
        <taxon>Aerococcus</taxon>
    </lineage>
</organism>
<comment type="catalytic activity">
    <reaction evidence="1 9">
        <text>4-amino-5-aminomethyl-2-methylpyrimidine + H2O = 4-amino-5-hydroxymethyl-2-methylpyrimidine + NH4(+)</text>
        <dbReference type="Rhea" id="RHEA:31799"/>
        <dbReference type="ChEBI" id="CHEBI:15377"/>
        <dbReference type="ChEBI" id="CHEBI:16892"/>
        <dbReference type="ChEBI" id="CHEBI:28938"/>
        <dbReference type="ChEBI" id="CHEBI:63416"/>
        <dbReference type="EC" id="3.5.99.2"/>
    </reaction>
</comment>
<evidence type="ECO:0000256" key="7">
    <source>
        <dbReference type="ARBA" id="ARBA00022977"/>
    </source>
</evidence>
<evidence type="ECO:0000313" key="12">
    <source>
        <dbReference type="Proteomes" id="UP000192813"/>
    </source>
</evidence>
<dbReference type="UniPathway" id="UPA00060"/>
<evidence type="ECO:0000256" key="3">
    <source>
        <dbReference type="ARBA" id="ARBA00010264"/>
    </source>
</evidence>
<gene>
    <name evidence="11" type="primary">tenA</name>
    <name evidence="11" type="ORF">A6J77_003895</name>
</gene>
<evidence type="ECO:0000313" key="11">
    <source>
        <dbReference type="EMBL" id="PNL91417.1"/>
    </source>
</evidence>
<dbReference type="EC" id="3.5.99.2" evidence="5 9"/>
<dbReference type="GO" id="GO:0009228">
    <property type="term" value="P:thiamine biosynthetic process"/>
    <property type="evidence" value="ECO:0007669"/>
    <property type="project" value="UniProtKB-KW"/>
</dbReference>
<dbReference type="RefSeq" id="WP_083068381.1">
    <property type="nucleotide sequence ID" value="NZ_NBTM02000001.1"/>
</dbReference>
<dbReference type="InterPro" id="IPR004305">
    <property type="entry name" value="Thiaminase-2/PQQC"/>
</dbReference>
<feature type="domain" description="Thiaminase-2/PQQC" evidence="10">
    <location>
        <begin position="11"/>
        <end position="217"/>
    </location>
</feature>
<name>A0A2J9PM72_9LACT</name>
<dbReference type="SUPFAM" id="SSF48613">
    <property type="entry name" value="Heme oxygenase-like"/>
    <property type="match status" value="1"/>
</dbReference>
<evidence type="ECO:0000256" key="6">
    <source>
        <dbReference type="ARBA" id="ARBA00013647"/>
    </source>
</evidence>
<proteinExistence type="inferred from homology"/>
<evidence type="ECO:0000256" key="1">
    <source>
        <dbReference type="ARBA" id="ARBA00001881"/>
    </source>
</evidence>
<dbReference type="InterPro" id="IPR016084">
    <property type="entry name" value="Haem_Oase-like_multi-hlx"/>
</dbReference>
<dbReference type="AlphaFoldDB" id="A0A2J9PM72"/>
<evidence type="ECO:0000256" key="5">
    <source>
        <dbReference type="ARBA" id="ARBA00012684"/>
    </source>
</evidence>
<dbReference type="GO" id="GO:0050334">
    <property type="term" value="F:thiaminase activity"/>
    <property type="evidence" value="ECO:0007669"/>
    <property type="project" value="UniProtKB-EC"/>
</dbReference>
<dbReference type="GO" id="GO:0009229">
    <property type="term" value="P:thiamine diphosphate biosynthetic process"/>
    <property type="evidence" value="ECO:0007669"/>
    <property type="project" value="UniProtKB-UniPathway"/>
</dbReference>
<keyword evidence="9" id="KW-0378">Hydrolase</keyword>
<reference evidence="12" key="1">
    <citation type="submission" date="2017-12" db="EMBL/GenBank/DDBJ databases">
        <title>FDA dAtabase for Regulatory Grade micrObial Sequences (FDA-ARGOS): Supporting development and validation of Infectious Disease Dx tests.</title>
        <authorList>
            <person name="Hoffmann M."/>
            <person name="Allard M."/>
            <person name="Evans P."/>
            <person name="Brown E."/>
            <person name="Tallon L."/>
            <person name="Sadzewicz L."/>
            <person name="Sengamalay N."/>
            <person name="Ott S."/>
            <person name="Godinez A."/>
            <person name="Nagaraj S."/>
            <person name="Vavikolanu K."/>
            <person name="Aluvathingal J."/>
            <person name="Nadendla S."/>
            <person name="Sichtig H."/>
        </authorList>
    </citation>
    <scope>NUCLEOTIDE SEQUENCE [LARGE SCALE GENOMIC DNA]</scope>
    <source>
        <strain evidence="12">FDAARGOS_249</strain>
    </source>
</reference>
<evidence type="ECO:0000259" key="10">
    <source>
        <dbReference type="Pfam" id="PF03070"/>
    </source>
</evidence>
<dbReference type="CDD" id="cd19364">
    <property type="entry name" value="TenA_C_BsTenA-like"/>
    <property type="match status" value="1"/>
</dbReference>
<dbReference type="NCBIfam" id="TIGR04306">
    <property type="entry name" value="salvage_TenA"/>
    <property type="match status" value="1"/>
</dbReference>
<dbReference type="Gene3D" id="1.20.910.10">
    <property type="entry name" value="Heme oxygenase-like"/>
    <property type="match status" value="1"/>
</dbReference>
<sequence>MENTFTEIARSQTRPFWEGSFHHPFILQLQDGTLPIENFRYYLIQDAYYLRHFSALYEKVAEITDEPALKTQMLENAGHLAEGELAIRANFFEELAVTDDELKETGVAPTAYHYVSHMYRQLVENNDAIAAASLLPCSWLYFEIGQRLRQLNVTSPVPIYQRWIETYGGEEASEAIEKECALLNHLYAESSQEDQDSMISAFVVSARMEFNFWEMAFNFETWPEGIQHVDK</sequence>
<dbReference type="EMBL" id="NBTM02000001">
    <property type="protein sequence ID" value="PNL91417.1"/>
    <property type="molecule type" value="Genomic_DNA"/>
</dbReference>
<evidence type="ECO:0000256" key="8">
    <source>
        <dbReference type="ARBA" id="ARBA00048337"/>
    </source>
</evidence>
<comment type="similarity">
    <text evidence="3 9">Belongs to the TenA family.</text>
</comment>
<comment type="pathway">
    <text evidence="2 9">Cofactor biosynthesis; thiamine diphosphate biosynthesis.</text>
</comment>
<protein>
    <recommendedName>
        <fullName evidence="6 9">Aminopyrimidine aminohydrolase</fullName>
        <ecNumber evidence="5 9">3.5.99.2</ecNumber>
    </recommendedName>
</protein>
<comment type="catalytic activity">
    <reaction evidence="8 9">
        <text>thiamine + H2O = 5-(2-hydroxyethyl)-4-methylthiazole + 4-amino-5-hydroxymethyl-2-methylpyrimidine + H(+)</text>
        <dbReference type="Rhea" id="RHEA:17509"/>
        <dbReference type="ChEBI" id="CHEBI:15377"/>
        <dbReference type="ChEBI" id="CHEBI:15378"/>
        <dbReference type="ChEBI" id="CHEBI:16892"/>
        <dbReference type="ChEBI" id="CHEBI:17957"/>
        <dbReference type="ChEBI" id="CHEBI:18385"/>
        <dbReference type="EC" id="3.5.99.2"/>
    </reaction>
</comment>
<dbReference type="PANTHER" id="PTHR43198">
    <property type="entry name" value="BIFUNCTIONAL TH2 PROTEIN"/>
    <property type="match status" value="1"/>
</dbReference>